<keyword evidence="2" id="KW-1185">Reference proteome</keyword>
<proteinExistence type="predicted"/>
<evidence type="ECO:0000313" key="1">
    <source>
        <dbReference type="EMBL" id="SEW23424.1"/>
    </source>
</evidence>
<accession>A0A1I0Q9F5</accession>
<protein>
    <recommendedName>
        <fullName evidence="3">Haem-binding uptake Tiki superfamily ChaN domain-containing protein</fullName>
    </recommendedName>
</protein>
<gene>
    <name evidence="1" type="ORF">SAMN05216290_2121</name>
</gene>
<reference evidence="2" key="1">
    <citation type="submission" date="2016-10" db="EMBL/GenBank/DDBJ databases">
        <authorList>
            <person name="Varghese N."/>
            <person name="Submissions S."/>
        </authorList>
    </citation>
    <scope>NUCLEOTIDE SEQUENCE [LARGE SCALE GENOMIC DNA]</scope>
    <source>
        <strain evidence="2">CGMCC 1.12402</strain>
    </source>
</reference>
<name>A0A1I0Q9F5_9BACT</name>
<evidence type="ECO:0000313" key="2">
    <source>
        <dbReference type="Proteomes" id="UP000199437"/>
    </source>
</evidence>
<sequence>MHDSEGECNASSLLQIVHEISPNTIYFEATEAKYPQMLKAVDHFNPPEIQVLRKIEKESTIKVKPVDLDNDPFDGRLEAMLELFPKHVPDYKYASLIQRNESIRLGFRFLNSSDNDKINRDKAAMERIFIDKVQDDFLMKTYSDWLEWNDQRENYWISKIHEHCSNKIGTTVLLVGSAHRIRLKEKIVKMKSQYQSTADWEFNYFE</sequence>
<dbReference type="AlphaFoldDB" id="A0A1I0Q9F5"/>
<organism evidence="1 2">
    <name type="scientific">Roseivirga pacifica</name>
    <dbReference type="NCBI Taxonomy" id="1267423"/>
    <lineage>
        <taxon>Bacteria</taxon>
        <taxon>Pseudomonadati</taxon>
        <taxon>Bacteroidota</taxon>
        <taxon>Cytophagia</taxon>
        <taxon>Cytophagales</taxon>
        <taxon>Roseivirgaceae</taxon>
        <taxon>Roseivirga</taxon>
    </lineage>
</organism>
<dbReference type="EMBL" id="FOIR01000002">
    <property type="protein sequence ID" value="SEW23424.1"/>
    <property type="molecule type" value="Genomic_DNA"/>
</dbReference>
<dbReference type="Proteomes" id="UP000199437">
    <property type="component" value="Unassembled WGS sequence"/>
</dbReference>
<evidence type="ECO:0008006" key="3">
    <source>
        <dbReference type="Google" id="ProtNLM"/>
    </source>
</evidence>